<dbReference type="RefSeq" id="WP_036638331.1">
    <property type="nucleotide sequence ID" value="NZ_JFZB01000022.1"/>
</dbReference>
<gene>
    <name evidence="3" type="ORF">CG50_05310</name>
</gene>
<dbReference type="Proteomes" id="UP000028824">
    <property type="component" value="Unassembled WGS sequence"/>
</dbReference>
<dbReference type="AlphaFoldDB" id="A0A086XUA6"/>
<dbReference type="STRING" id="1105367.CG50_05310"/>
<keyword evidence="4" id="KW-1185">Reference proteome</keyword>
<dbReference type="EMBL" id="JFZB01000022">
    <property type="protein sequence ID" value="KFI25606.1"/>
    <property type="molecule type" value="Genomic_DNA"/>
</dbReference>
<keyword evidence="2" id="KW-1133">Transmembrane helix</keyword>
<evidence type="ECO:0000256" key="1">
    <source>
        <dbReference type="SAM" id="MobiDB-lite"/>
    </source>
</evidence>
<feature type="region of interest" description="Disordered" evidence="1">
    <location>
        <begin position="28"/>
        <end position="51"/>
    </location>
</feature>
<accession>A0A086XUA6</accession>
<evidence type="ECO:0008006" key="5">
    <source>
        <dbReference type="Google" id="ProtNLM"/>
    </source>
</evidence>
<evidence type="ECO:0000313" key="3">
    <source>
        <dbReference type="EMBL" id="KFI25606.1"/>
    </source>
</evidence>
<evidence type="ECO:0000313" key="4">
    <source>
        <dbReference type="Proteomes" id="UP000028824"/>
    </source>
</evidence>
<name>A0A086XUA6_9RHOB</name>
<keyword evidence="2" id="KW-0472">Membrane</keyword>
<proteinExistence type="predicted"/>
<comment type="caution">
    <text evidence="3">The sequence shown here is derived from an EMBL/GenBank/DDBJ whole genome shotgun (WGS) entry which is preliminary data.</text>
</comment>
<evidence type="ECO:0000256" key="2">
    <source>
        <dbReference type="SAM" id="Phobius"/>
    </source>
</evidence>
<reference evidence="3 4" key="1">
    <citation type="submission" date="2014-03" db="EMBL/GenBank/DDBJ databases">
        <title>Genome of Paenirhodobacter enshiensis DW2-9.</title>
        <authorList>
            <person name="Wang D."/>
            <person name="Wang G."/>
        </authorList>
    </citation>
    <scope>NUCLEOTIDE SEQUENCE [LARGE SCALE GENOMIC DNA]</scope>
    <source>
        <strain evidence="3 4">DW2-9</strain>
    </source>
</reference>
<feature type="transmembrane region" description="Helical" evidence="2">
    <location>
        <begin position="81"/>
        <end position="100"/>
    </location>
</feature>
<keyword evidence="2" id="KW-0812">Transmembrane</keyword>
<sequence length="105" mass="11129">MNVQDEIAELRKALKAAEAKAARKAKTDLEELAEEIDPDKETGPDGDPLGDIREKLGALRDELNAMLGPVGEKAAEIPAKYPLATAMAALGLGVALGLSLSHKRR</sequence>
<organism evidence="3 4">
    <name type="scientific">Paenirhodobacter enshiensis</name>
    <dbReference type="NCBI Taxonomy" id="1105367"/>
    <lineage>
        <taxon>Bacteria</taxon>
        <taxon>Pseudomonadati</taxon>
        <taxon>Pseudomonadota</taxon>
        <taxon>Alphaproteobacteria</taxon>
        <taxon>Rhodobacterales</taxon>
        <taxon>Rhodobacter group</taxon>
        <taxon>Paenirhodobacter</taxon>
    </lineage>
</organism>
<protein>
    <recommendedName>
        <fullName evidence="5">DUF883 domain-containing protein</fullName>
    </recommendedName>
</protein>